<dbReference type="EMBL" id="CM004391">
    <property type="protein sequence ID" value="OAY50169.1"/>
    <property type="molecule type" value="Genomic_DNA"/>
</dbReference>
<sequence>MEIAKSEISVVFSFQASAFRDALLNPALLTATP</sequence>
<dbReference type="AlphaFoldDB" id="A0A2C9VV96"/>
<proteinExistence type="predicted"/>
<organism evidence="1">
    <name type="scientific">Manihot esculenta</name>
    <name type="common">Cassava</name>
    <name type="synonym">Jatropha manihot</name>
    <dbReference type="NCBI Taxonomy" id="3983"/>
    <lineage>
        <taxon>Eukaryota</taxon>
        <taxon>Viridiplantae</taxon>
        <taxon>Streptophyta</taxon>
        <taxon>Embryophyta</taxon>
        <taxon>Tracheophyta</taxon>
        <taxon>Spermatophyta</taxon>
        <taxon>Magnoliopsida</taxon>
        <taxon>eudicotyledons</taxon>
        <taxon>Gunneridae</taxon>
        <taxon>Pentapetalae</taxon>
        <taxon>rosids</taxon>
        <taxon>fabids</taxon>
        <taxon>Malpighiales</taxon>
        <taxon>Euphorbiaceae</taxon>
        <taxon>Crotonoideae</taxon>
        <taxon>Manihoteae</taxon>
        <taxon>Manihot</taxon>
    </lineage>
</organism>
<accession>A0A2C9VV96</accession>
<protein>
    <submittedName>
        <fullName evidence="1">Uncharacterized protein</fullName>
    </submittedName>
</protein>
<name>A0A2C9VV96_MANES</name>
<reference evidence="1" key="1">
    <citation type="submission" date="2016-02" db="EMBL/GenBank/DDBJ databases">
        <title>WGS assembly of Manihot esculenta.</title>
        <authorList>
            <person name="Bredeson J.V."/>
            <person name="Prochnik S.E."/>
            <person name="Lyons J.B."/>
            <person name="Schmutz J."/>
            <person name="Grimwood J."/>
            <person name="Vrebalov J."/>
            <person name="Bart R.S."/>
            <person name="Amuge T."/>
            <person name="Ferguson M.E."/>
            <person name="Green R."/>
            <person name="Putnam N."/>
            <person name="Stites J."/>
            <person name="Rounsley S."/>
            <person name="Rokhsar D.S."/>
        </authorList>
    </citation>
    <scope>NUCLEOTIDE SEQUENCE [LARGE SCALE GENOMIC DNA]</scope>
    <source>
        <tissue evidence="1">Leaf</tissue>
    </source>
</reference>
<gene>
    <name evidence="1" type="ORF">MANES_05G114100</name>
</gene>
<evidence type="ECO:0000313" key="1">
    <source>
        <dbReference type="EMBL" id="OAY50169.1"/>
    </source>
</evidence>